<dbReference type="GO" id="GO:0005524">
    <property type="term" value="F:ATP binding"/>
    <property type="evidence" value="ECO:0007669"/>
    <property type="project" value="InterPro"/>
</dbReference>
<protein>
    <submittedName>
        <fullName evidence="5">Uncharacterized protein</fullName>
    </submittedName>
</protein>
<accession>A0A844KK17</accession>
<evidence type="ECO:0000313" key="6">
    <source>
        <dbReference type="Proteomes" id="UP000446657"/>
    </source>
</evidence>
<keyword evidence="2" id="KW-0812">Transmembrane</keyword>
<comment type="subcellular location">
    <subcellularLocation>
        <location evidence="1">Cell membrane</location>
        <topology evidence="1">Multi-pass membrane protein</topology>
    </subcellularLocation>
</comment>
<dbReference type="GO" id="GO:0005886">
    <property type="term" value="C:plasma membrane"/>
    <property type="evidence" value="ECO:0007669"/>
    <property type="project" value="UniProtKB-SubCell"/>
</dbReference>
<keyword evidence="3" id="KW-1133">Transmembrane helix</keyword>
<sequence>MNEYEVSVVLDKGVVAEAGKHDTLMKKNGLYRKLVDLQTDATNWKLSGLRVSFDNATKLNIKKNNMTSLYGRNCAK</sequence>
<dbReference type="AlphaFoldDB" id="A0A844KK17"/>
<name>A0A844KK17_9FIRM</name>
<dbReference type="Proteomes" id="UP000446657">
    <property type="component" value="Unassembled WGS sequence"/>
</dbReference>
<proteinExistence type="predicted"/>
<keyword evidence="4" id="KW-0472">Membrane</keyword>
<evidence type="ECO:0000256" key="3">
    <source>
        <dbReference type="ARBA" id="ARBA00022989"/>
    </source>
</evidence>
<evidence type="ECO:0000313" key="5">
    <source>
        <dbReference type="EMBL" id="MTR80634.1"/>
    </source>
</evidence>
<dbReference type="RefSeq" id="WP_155175385.1">
    <property type="nucleotide sequence ID" value="NZ_WNAK01000006.1"/>
</dbReference>
<dbReference type="EMBL" id="WNAL01000004">
    <property type="protein sequence ID" value="MTR80634.1"/>
    <property type="molecule type" value="Genomic_DNA"/>
</dbReference>
<dbReference type="InterPro" id="IPR027417">
    <property type="entry name" value="P-loop_NTPase"/>
</dbReference>
<dbReference type="InterPro" id="IPR036640">
    <property type="entry name" value="ABC1_TM_sf"/>
</dbReference>
<evidence type="ECO:0000256" key="1">
    <source>
        <dbReference type="ARBA" id="ARBA00004651"/>
    </source>
</evidence>
<dbReference type="Gene3D" id="1.20.1560.10">
    <property type="entry name" value="ABC transporter type 1, transmembrane domain"/>
    <property type="match status" value="1"/>
</dbReference>
<dbReference type="Gene3D" id="3.40.50.300">
    <property type="entry name" value="P-loop containing nucleotide triphosphate hydrolases"/>
    <property type="match status" value="1"/>
</dbReference>
<gene>
    <name evidence="5" type="ORF">GMD30_02705</name>
</gene>
<organism evidence="5 6">
    <name type="scientific">Roseburia faecis</name>
    <dbReference type="NCBI Taxonomy" id="301302"/>
    <lineage>
        <taxon>Bacteria</taxon>
        <taxon>Bacillati</taxon>
        <taxon>Bacillota</taxon>
        <taxon>Clostridia</taxon>
        <taxon>Lachnospirales</taxon>
        <taxon>Lachnospiraceae</taxon>
        <taxon>Roseburia</taxon>
    </lineage>
</organism>
<evidence type="ECO:0000256" key="2">
    <source>
        <dbReference type="ARBA" id="ARBA00022692"/>
    </source>
</evidence>
<comment type="caution">
    <text evidence="5">The sequence shown here is derived from an EMBL/GenBank/DDBJ whole genome shotgun (WGS) entry which is preliminary data.</text>
</comment>
<evidence type="ECO:0000256" key="4">
    <source>
        <dbReference type="ARBA" id="ARBA00023136"/>
    </source>
</evidence>
<reference evidence="5 6" key="1">
    <citation type="journal article" date="2019" name="Nat. Med.">
        <title>A library of human gut bacterial isolates paired with longitudinal multiomics data enables mechanistic microbiome research.</title>
        <authorList>
            <person name="Poyet M."/>
            <person name="Groussin M."/>
            <person name="Gibbons S.M."/>
            <person name="Avila-Pacheco J."/>
            <person name="Jiang X."/>
            <person name="Kearney S.M."/>
            <person name="Perrotta A.R."/>
            <person name="Berdy B."/>
            <person name="Zhao S."/>
            <person name="Lieberman T.D."/>
            <person name="Swanson P.K."/>
            <person name="Smith M."/>
            <person name="Roesemann S."/>
            <person name="Alexander J.E."/>
            <person name="Rich S.A."/>
            <person name="Livny J."/>
            <person name="Vlamakis H."/>
            <person name="Clish C."/>
            <person name="Bullock K."/>
            <person name="Deik A."/>
            <person name="Scott J."/>
            <person name="Pierce K.A."/>
            <person name="Xavier R.J."/>
            <person name="Alm E.J."/>
        </authorList>
    </citation>
    <scope>NUCLEOTIDE SEQUENCE [LARGE SCALE GENOMIC DNA]</scope>
    <source>
        <strain evidence="5 6">BIOML-A1</strain>
    </source>
</reference>